<proteinExistence type="predicted"/>
<dbReference type="Proteomes" id="UP000184330">
    <property type="component" value="Unassembled WGS sequence"/>
</dbReference>
<reference evidence="1 2" key="1">
    <citation type="submission" date="2016-03" db="EMBL/GenBank/DDBJ databases">
        <authorList>
            <person name="Ploux O."/>
        </authorList>
    </citation>
    <scope>NUCLEOTIDE SEQUENCE [LARGE SCALE GENOMIC DNA]</scope>
    <source>
        <strain evidence="1 2">UAMH 11012</strain>
    </source>
</reference>
<dbReference type="AlphaFoldDB" id="A0A1L7XHK6"/>
<accession>A0A1L7XHK6</accession>
<keyword evidence="2" id="KW-1185">Reference proteome</keyword>
<evidence type="ECO:0000313" key="1">
    <source>
        <dbReference type="EMBL" id="CZR64512.1"/>
    </source>
</evidence>
<organism evidence="1 2">
    <name type="scientific">Phialocephala subalpina</name>
    <dbReference type="NCBI Taxonomy" id="576137"/>
    <lineage>
        <taxon>Eukaryota</taxon>
        <taxon>Fungi</taxon>
        <taxon>Dikarya</taxon>
        <taxon>Ascomycota</taxon>
        <taxon>Pezizomycotina</taxon>
        <taxon>Leotiomycetes</taxon>
        <taxon>Helotiales</taxon>
        <taxon>Mollisiaceae</taxon>
        <taxon>Phialocephala</taxon>
        <taxon>Phialocephala fortinii species complex</taxon>
    </lineage>
</organism>
<gene>
    <name evidence="1" type="ORF">PAC_14410</name>
</gene>
<sequence>MAPATDLIWPFEGRKAWAQSVYLPRGASQGLQRSVHRSQLQPASSPILRLLVKSQGTDDPSIELWFASLADTDQNRNTQIPNHLGFKFSAFDTDILDSNYKDRIPVQILPQRDINLDAIGPIPSGPTNFTDELYDLSWQDHPVSTSDTKRIVTISWKTKSHVSFNLSRIAGINPALELAVANKVGRIASIGEGIEQEISVDVRWFLALEYQYRNLLESPRGLMKYWRYRILRNATAGSVPVDLCTRLLPRDSEMFYEMEALREADWGTKRTKPISAIDDIDFKTANLRSKRSFMSSAEAEFYLKGAFLYEEHFVSELRIAHLDTLAREDQYNTY</sequence>
<name>A0A1L7XHK6_9HELO</name>
<protein>
    <submittedName>
        <fullName evidence="1">Uncharacterized protein</fullName>
    </submittedName>
</protein>
<dbReference type="EMBL" id="FJOG01000027">
    <property type="protein sequence ID" value="CZR64512.1"/>
    <property type="molecule type" value="Genomic_DNA"/>
</dbReference>
<evidence type="ECO:0000313" key="2">
    <source>
        <dbReference type="Proteomes" id="UP000184330"/>
    </source>
</evidence>